<reference evidence="5 6" key="1">
    <citation type="submission" date="2021-01" db="EMBL/GenBank/DDBJ databases">
        <title>Draft Genome Sequence and Polyhydroxyalkanoate Biosynthetic Potential of Jeongeupia naejangsanensis Type Strain DSM 24253.</title>
        <authorList>
            <person name="Turrini P."/>
            <person name="Artuso I."/>
            <person name="Lugli G.A."/>
            <person name="Frangipani E."/>
            <person name="Ventura M."/>
            <person name="Visca P."/>
        </authorList>
    </citation>
    <scope>NUCLEOTIDE SEQUENCE [LARGE SCALE GENOMIC DNA]</scope>
    <source>
        <strain evidence="5 6">DSM 24253</strain>
    </source>
</reference>
<dbReference type="PANTHER" id="PTHR45138:SF9">
    <property type="entry name" value="DIGUANYLATE CYCLASE DGCM-RELATED"/>
    <property type="match status" value="1"/>
</dbReference>
<evidence type="ECO:0000259" key="4">
    <source>
        <dbReference type="PROSITE" id="PS50887"/>
    </source>
</evidence>
<keyword evidence="6" id="KW-1185">Reference proteome</keyword>
<name>A0ABS2BPK5_9NEIS</name>
<dbReference type="InterPro" id="IPR029151">
    <property type="entry name" value="Sensor-like_sf"/>
</dbReference>
<evidence type="ECO:0000313" key="6">
    <source>
        <dbReference type="Proteomes" id="UP000809431"/>
    </source>
</evidence>
<feature type="transmembrane region" description="Helical" evidence="3">
    <location>
        <begin position="12"/>
        <end position="30"/>
    </location>
</feature>
<protein>
    <recommendedName>
        <fullName evidence="1">diguanylate cyclase</fullName>
        <ecNumber evidence="1">2.7.7.65</ecNumber>
    </recommendedName>
</protein>
<dbReference type="NCBIfam" id="TIGR00254">
    <property type="entry name" value="GGDEF"/>
    <property type="match status" value="1"/>
</dbReference>
<dbReference type="PROSITE" id="PS50887">
    <property type="entry name" value="GGDEF"/>
    <property type="match status" value="1"/>
</dbReference>
<evidence type="ECO:0000256" key="1">
    <source>
        <dbReference type="ARBA" id="ARBA00012528"/>
    </source>
</evidence>
<keyword evidence="3" id="KW-1133">Transmembrane helix</keyword>
<comment type="catalytic activity">
    <reaction evidence="2">
        <text>2 GTP = 3',3'-c-di-GMP + 2 diphosphate</text>
        <dbReference type="Rhea" id="RHEA:24898"/>
        <dbReference type="ChEBI" id="CHEBI:33019"/>
        <dbReference type="ChEBI" id="CHEBI:37565"/>
        <dbReference type="ChEBI" id="CHEBI:58805"/>
        <dbReference type="EC" id="2.7.7.65"/>
    </reaction>
</comment>
<dbReference type="Gene3D" id="3.30.70.270">
    <property type="match status" value="1"/>
</dbReference>
<organism evidence="5 6">
    <name type="scientific">Jeongeupia naejangsanensis</name>
    <dbReference type="NCBI Taxonomy" id="613195"/>
    <lineage>
        <taxon>Bacteria</taxon>
        <taxon>Pseudomonadati</taxon>
        <taxon>Pseudomonadota</taxon>
        <taxon>Betaproteobacteria</taxon>
        <taxon>Neisseriales</taxon>
        <taxon>Chitinibacteraceae</taxon>
        <taxon>Jeongeupia</taxon>
    </lineage>
</organism>
<evidence type="ECO:0000256" key="2">
    <source>
        <dbReference type="ARBA" id="ARBA00034247"/>
    </source>
</evidence>
<dbReference type="InterPro" id="IPR043128">
    <property type="entry name" value="Rev_trsase/Diguanyl_cyclase"/>
</dbReference>
<dbReference type="SUPFAM" id="SSF55073">
    <property type="entry name" value="Nucleotide cyclase"/>
    <property type="match status" value="1"/>
</dbReference>
<keyword evidence="3" id="KW-0812">Transmembrane</keyword>
<dbReference type="CDD" id="cd01949">
    <property type="entry name" value="GGDEF"/>
    <property type="match status" value="1"/>
</dbReference>
<feature type="domain" description="GGDEF" evidence="4">
    <location>
        <begin position="382"/>
        <end position="515"/>
    </location>
</feature>
<dbReference type="InterPro" id="IPR050469">
    <property type="entry name" value="Diguanylate_Cyclase"/>
</dbReference>
<feature type="transmembrane region" description="Helical" evidence="3">
    <location>
        <begin position="309"/>
        <end position="332"/>
    </location>
</feature>
<dbReference type="InterPro" id="IPR000160">
    <property type="entry name" value="GGDEF_dom"/>
</dbReference>
<dbReference type="Proteomes" id="UP000809431">
    <property type="component" value="Unassembled WGS sequence"/>
</dbReference>
<evidence type="ECO:0000256" key="3">
    <source>
        <dbReference type="SAM" id="Phobius"/>
    </source>
</evidence>
<sequence length="516" mass="56760">MQGIKSKILAKPLELGLVLFLVLGGAWLIIAEKWSETIVVDNVATELRRLEVQKKGELAQTIFRLNRRVALLKAVPLIVAQSLDVRRALIDPDPHGSSAVYRMLSTLADTLPVGKIMIFDRTGTLVMSSDPAEVGRLSESTVQAGRFFNRAMGGYSDAFYGVDAISGKPGFYFSVPIQFGDMVLGAVVVKLDLDTVTSEILNRNLMLIDQNGVIVASSDAAFQLMAHPGAKVERLPEKERYRLYRRNVLKPLVMHPSNAPMPDSVVMLPDDPVPYLHIDSRQEVAGDMAVHMLLPLDSLTHLHERQRVLFWPMLSAGFLALALALMLLIYLVRTRLLRQQLTVANLELRRQAESDPLTGLANRRKFDVVLEAELARAHRYAHSACLAIIDIDFFKRVNDVHGHPAGDAALVYLADILALAVRNTDMFARLGGEEFGLVLPETDEEGAAQLLERLRAAIEAGDLVYEGVRIPLTISIGFASVGGDGDDAEQMMRRADEALYAAKQGGRNRVCAAPPC</sequence>
<dbReference type="Pfam" id="PF00990">
    <property type="entry name" value="GGDEF"/>
    <property type="match status" value="1"/>
</dbReference>
<comment type="caution">
    <text evidence="5">The sequence shown here is derived from an EMBL/GenBank/DDBJ whole genome shotgun (WGS) entry which is preliminary data.</text>
</comment>
<dbReference type="EC" id="2.7.7.65" evidence="1"/>
<keyword evidence="3" id="KW-0472">Membrane</keyword>
<proteinExistence type="predicted"/>
<dbReference type="InterPro" id="IPR029787">
    <property type="entry name" value="Nucleotide_cyclase"/>
</dbReference>
<accession>A0ABS2BPK5</accession>
<dbReference type="Gene3D" id="3.30.450.20">
    <property type="entry name" value="PAS domain"/>
    <property type="match status" value="1"/>
</dbReference>
<dbReference type="RefSeq" id="WP_203539567.1">
    <property type="nucleotide sequence ID" value="NZ_JAESND010000009.1"/>
</dbReference>
<gene>
    <name evidence="5" type="ORF">JMJ54_16055</name>
</gene>
<dbReference type="CDD" id="cd18773">
    <property type="entry name" value="PDC1_HK_sensor"/>
    <property type="match status" value="1"/>
</dbReference>
<evidence type="ECO:0000313" key="5">
    <source>
        <dbReference type="EMBL" id="MBM3117350.1"/>
    </source>
</evidence>
<dbReference type="PANTHER" id="PTHR45138">
    <property type="entry name" value="REGULATORY COMPONENTS OF SENSORY TRANSDUCTION SYSTEM"/>
    <property type="match status" value="1"/>
</dbReference>
<dbReference type="SUPFAM" id="SSF103190">
    <property type="entry name" value="Sensory domain-like"/>
    <property type="match status" value="1"/>
</dbReference>
<dbReference type="EMBL" id="JAESND010000009">
    <property type="protein sequence ID" value="MBM3117350.1"/>
    <property type="molecule type" value="Genomic_DNA"/>
</dbReference>
<dbReference type="SMART" id="SM00267">
    <property type="entry name" value="GGDEF"/>
    <property type="match status" value="1"/>
</dbReference>